<evidence type="ECO:0000256" key="3">
    <source>
        <dbReference type="SAM" id="MobiDB-lite"/>
    </source>
</evidence>
<feature type="compositionally biased region" description="Acidic residues" evidence="3">
    <location>
        <begin position="151"/>
        <end position="166"/>
    </location>
</feature>
<dbReference type="PANTHER" id="PTHR15346">
    <property type="entry name" value="DYNACTIN SUBUNIT"/>
    <property type="match status" value="1"/>
</dbReference>
<reference evidence="4 5" key="1">
    <citation type="submission" date="2016-10" db="EMBL/GenBank/DDBJ databases">
        <title>Proteomics and genomics reveal pathogen-plant mechanisms compatible with a hemibiotrophic lifestyle of Diplodia corticola.</title>
        <authorList>
            <person name="Fernandes I."/>
            <person name="De Jonge R."/>
            <person name="Van De Peer Y."/>
            <person name="Devreese B."/>
            <person name="Alves A."/>
            <person name="Esteves A.C."/>
        </authorList>
    </citation>
    <scope>NUCLEOTIDE SEQUENCE [LARGE SCALE GENOMIC DNA]</scope>
    <source>
        <strain evidence="4 5">CBS 112549</strain>
    </source>
</reference>
<feature type="compositionally biased region" description="Polar residues" evidence="3">
    <location>
        <begin position="360"/>
        <end position="372"/>
    </location>
</feature>
<feature type="region of interest" description="Disordered" evidence="3">
    <location>
        <begin position="344"/>
        <end position="372"/>
    </location>
</feature>
<keyword evidence="5" id="KW-1185">Reference proteome</keyword>
<feature type="compositionally biased region" description="Basic and acidic residues" evidence="3">
    <location>
        <begin position="132"/>
        <end position="150"/>
    </location>
</feature>
<evidence type="ECO:0000313" key="4">
    <source>
        <dbReference type="EMBL" id="OJD29251.1"/>
    </source>
</evidence>
<name>A0A1J9R9Z5_9PEZI</name>
<keyword evidence="2" id="KW-0963">Cytoplasm</keyword>
<feature type="region of interest" description="Disordered" evidence="3">
    <location>
        <begin position="390"/>
        <end position="416"/>
    </location>
</feature>
<dbReference type="Proteomes" id="UP000183809">
    <property type="component" value="Unassembled WGS sequence"/>
</dbReference>
<evidence type="ECO:0000256" key="1">
    <source>
        <dbReference type="ARBA" id="ARBA00004496"/>
    </source>
</evidence>
<evidence type="ECO:0000313" key="5">
    <source>
        <dbReference type="Proteomes" id="UP000183809"/>
    </source>
</evidence>
<dbReference type="AlphaFoldDB" id="A0A1J9R9Z5"/>
<feature type="region of interest" description="Disordered" evidence="3">
    <location>
        <begin position="132"/>
        <end position="200"/>
    </location>
</feature>
<dbReference type="EMBL" id="MNUE01000086">
    <property type="protein sequence ID" value="OJD29251.1"/>
    <property type="molecule type" value="Genomic_DNA"/>
</dbReference>
<comment type="subcellular location">
    <subcellularLocation>
        <location evidence="1">Cytoplasm</location>
    </subcellularLocation>
</comment>
<dbReference type="OrthoDB" id="4977at2759"/>
<feature type="compositionally biased region" description="Acidic residues" evidence="3">
    <location>
        <begin position="188"/>
        <end position="200"/>
    </location>
</feature>
<feature type="compositionally biased region" description="Acidic residues" evidence="3">
    <location>
        <begin position="108"/>
        <end position="120"/>
    </location>
</feature>
<dbReference type="GO" id="GO:0005737">
    <property type="term" value="C:cytoplasm"/>
    <property type="evidence" value="ECO:0007669"/>
    <property type="project" value="UniProtKB-SubCell"/>
</dbReference>
<feature type="compositionally biased region" description="Polar residues" evidence="3">
    <location>
        <begin position="32"/>
        <end position="45"/>
    </location>
</feature>
<dbReference type="Pfam" id="PF04912">
    <property type="entry name" value="Dynamitin"/>
    <property type="match status" value="2"/>
</dbReference>
<dbReference type="GeneID" id="31019899"/>
<dbReference type="RefSeq" id="XP_020125511.1">
    <property type="nucleotide sequence ID" value="XM_020279636.1"/>
</dbReference>
<accession>A0A1J9R9Z5</accession>
<organism evidence="4 5">
    <name type="scientific">Diplodia corticola</name>
    <dbReference type="NCBI Taxonomy" id="236234"/>
    <lineage>
        <taxon>Eukaryota</taxon>
        <taxon>Fungi</taxon>
        <taxon>Dikarya</taxon>
        <taxon>Ascomycota</taxon>
        <taxon>Pezizomycotina</taxon>
        <taxon>Dothideomycetes</taxon>
        <taxon>Dothideomycetes incertae sedis</taxon>
        <taxon>Botryosphaeriales</taxon>
        <taxon>Botryosphaeriaceae</taxon>
        <taxon>Diplodia</taxon>
    </lineage>
</organism>
<dbReference type="GO" id="GO:0007017">
    <property type="term" value="P:microtubule-based process"/>
    <property type="evidence" value="ECO:0007669"/>
    <property type="project" value="InterPro"/>
</dbReference>
<dbReference type="InterPro" id="IPR028133">
    <property type="entry name" value="Dynamitin"/>
</dbReference>
<evidence type="ECO:0000256" key="2">
    <source>
        <dbReference type="ARBA" id="ARBA00022490"/>
    </source>
</evidence>
<proteinExistence type="predicted"/>
<feature type="compositionally biased region" description="Basic and acidic residues" evidence="3">
    <location>
        <begin position="167"/>
        <end position="178"/>
    </location>
</feature>
<sequence length="528" mass="57142">MAQNRKYENLPDLDRDAPDIYETPELTEDATLPSSTARSPSQASYDESDDGLSNIVRRHLEPHDARAIFQPARVDAKGVDFSDRIRRQRRSYRTASRRHRRGSRGSDDEYGDFSDEDDETLERKLARLRREVEEVKQEVEMREQMKKEGVEVLEGDGEGEGEEGEEGEKGETGEEGREQPPAATTAPDEGDEEEEYEDDPVEGIEKLSEMLDAVYVQRQGGVKGAEAQFARTLRRFTRPDAMTTTSTIPQTTTGSITVTAASEQAAQALSRAADFDARLSQLEKALGLNANNMPDIAAHPPRSILHNLDTLERQLQTISEVSTSSLDAASRRVQKLIQEAERLDELRRSARASQDGGSGSSPTGGRQRSSTVSANAAAAAAAAAAGGAAGGAAADAGGASGGGQATGGPPPEMMGAYIEDPERVAKINALFGTLATIEHLSPTLPLVLERLRTLRLIHTSAGTAAHTLDELEKRQAEQAEEIRQWGDALAKVEESLKQGEGTLQDNIKTVGDWVRDLEARIAKFAGTA</sequence>
<dbReference type="GO" id="GO:0005869">
    <property type="term" value="C:dynactin complex"/>
    <property type="evidence" value="ECO:0007669"/>
    <property type="project" value="InterPro"/>
</dbReference>
<comment type="caution">
    <text evidence="4">The sequence shown here is derived from an EMBL/GenBank/DDBJ whole genome shotgun (WGS) entry which is preliminary data.</text>
</comment>
<gene>
    <name evidence="4" type="ORF">BKCO1_860009</name>
</gene>
<dbReference type="STRING" id="236234.A0A1J9R9Z5"/>
<feature type="region of interest" description="Disordered" evidence="3">
    <location>
        <begin position="77"/>
        <end position="120"/>
    </location>
</feature>
<feature type="compositionally biased region" description="Basic residues" evidence="3">
    <location>
        <begin position="86"/>
        <end position="103"/>
    </location>
</feature>
<feature type="region of interest" description="Disordered" evidence="3">
    <location>
        <begin position="1"/>
        <end position="55"/>
    </location>
</feature>
<protein>
    <submittedName>
        <fullName evidence="4">Dynactin subunit</fullName>
    </submittedName>
</protein>
<feature type="compositionally biased region" description="Basic and acidic residues" evidence="3">
    <location>
        <begin position="1"/>
        <end position="18"/>
    </location>
</feature>